<feature type="domain" description="Amidohydrolase 3" evidence="2">
    <location>
        <begin position="70"/>
        <end position="573"/>
    </location>
</feature>
<proteinExistence type="predicted"/>
<evidence type="ECO:0000313" key="3">
    <source>
        <dbReference type="EMBL" id="GAD61072.1"/>
    </source>
</evidence>
<dbReference type="STRING" id="43263.A0T30_08750"/>
<dbReference type="SUPFAM" id="SSF51338">
    <property type="entry name" value="Composite domain of metallo-dependent hydrolases"/>
    <property type="match status" value="1"/>
</dbReference>
<evidence type="ECO:0000259" key="2">
    <source>
        <dbReference type="Pfam" id="PF07969"/>
    </source>
</evidence>
<accession>U2ZJ57</accession>
<dbReference type="Proteomes" id="UP000016560">
    <property type="component" value="Unassembled WGS sequence"/>
</dbReference>
<dbReference type="AlphaFoldDB" id="U2ZJ57"/>
<dbReference type="PANTHER" id="PTHR22642:SF2">
    <property type="entry name" value="PROTEIN LONG AFTER FAR-RED 3"/>
    <property type="match status" value="1"/>
</dbReference>
<keyword evidence="4" id="KW-1185">Reference proteome</keyword>
<reference evidence="3" key="1">
    <citation type="submission" date="2024-09" db="EMBL/GenBank/DDBJ databases">
        <title>Whole genome shotgun sequence of Pseudomonas alcaligenes NBRC 14159.</title>
        <authorList>
            <person name="Yoshida I."/>
            <person name="Hosoyama A."/>
            <person name="Tsuchikane K."/>
            <person name="Noguchi M."/>
            <person name="Hirakata S."/>
            <person name="Ando Y."/>
            <person name="Ohji S."/>
            <person name="Yamazoe A."/>
            <person name="Yamazaki S."/>
            <person name="Fujita N."/>
        </authorList>
    </citation>
    <scope>NUCLEOTIDE SEQUENCE</scope>
    <source>
        <strain evidence="3">NBRC 14159</strain>
    </source>
</reference>
<dbReference type="SUPFAM" id="SSF51556">
    <property type="entry name" value="Metallo-dependent hydrolases"/>
    <property type="match status" value="1"/>
</dbReference>
<dbReference type="PANTHER" id="PTHR22642">
    <property type="entry name" value="IMIDAZOLONEPROPIONASE"/>
    <property type="match status" value="1"/>
</dbReference>
<feature type="signal peptide" evidence="1">
    <location>
        <begin position="1"/>
        <end position="19"/>
    </location>
</feature>
<name>U2ZJ57_AQUA1</name>
<dbReference type="InterPro" id="IPR033932">
    <property type="entry name" value="YtcJ-like"/>
</dbReference>
<gene>
    <name evidence="3" type="ORF">PA6_004_00250</name>
</gene>
<sequence length="583" mass="63409">MKRALLASALAFSTLEAMAAADIVLYNGQVFTAEASQPRAQAIAVDDGRILQVGSDAAILALADASTQRIDLAGKVLMPGMIDTHSHPVMGALASLRANLYDEVKPLAELEQWILAQDAAGTARLDDIIAISGVSSAYWKDSRALAKRFNQGRWAEQPLVLDGIDGHTGWANQAMLRRVGIDAALIKTLDAKEASYIEHEADLTPTGYLSETGWDRVRSQLPKPSHELMLKAAREAVRLNLEVGVTAWMDAAANGGGEQSLFEMRPTTRDLGVLPLYRELAEKGELNVHVAALLLTHPQSKPEDLAVQAEVMRQFEGVPNLTFPGLKVFVDGILEYPGQTAAVIDPYTNSHKQGQLLIDPQGFGPLLVAAEQRGWIVHMHAVGDRAVRESLNAVQYARQHNAKALPHSITHLQLVNPKEFARFRELGVIASMQLLWATAESYTEELVKPYVSAFAYRYQYPARSLHKAGATIAGASDWPVSSPNPWNAIAQASTRTGPLGVLNAAESIDRETMLRAYTINAAKALRLEDRIGSLAPGKQADLIVLDRDIFTVSDAELFDTRVLQTWFAGKPVYQAGATIAHAE</sequence>
<dbReference type="GO" id="GO:0016810">
    <property type="term" value="F:hydrolase activity, acting on carbon-nitrogen (but not peptide) bonds"/>
    <property type="evidence" value="ECO:0007669"/>
    <property type="project" value="InterPro"/>
</dbReference>
<keyword evidence="1" id="KW-0732">Signal</keyword>
<evidence type="ECO:0000313" key="4">
    <source>
        <dbReference type="Proteomes" id="UP000016560"/>
    </source>
</evidence>
<dbReference type="Pfam" id="PF07969">
    <property type="entry name" value="Amidohydro_3"/>
    <property type="match status" value="1"/>
</dbReference>
<protein>
    <recommendedName>
        <fullName evidence="2">Amidohydrolase 3 domain-containing protein</fullName>
    </recommendedName>
</protein>
<dbReference type="EMBL" id="BATI01000004">
    <property type="protein sequence ID" value="GAD61072.1"/>
    <property type="molecule type" value="Genomic_DNA"/>
</dbReference>
<organism evidence="3 4">
    <name type="scientific">Aquipseudomonas alcaligenes (strain ATCC 14909 / DSM 50342 / CCUG 1425 / JCM 20561 / NBRC 14159 / NCIMB 9945 / NCTC 10367 / 1577)</name>
    <name type="common">Pseudomonas alcaligenes</name>
    <dbReference type="NCBI Taxonomy" id="1215092"/>
    <lineage>
        <taxon>Bacteria</taxon>
        <taxon>Pseudomonadati</taxon>
        <taxon>Pseudomonadota</taxon>
        <taxon>Gammaproteobacteria</taxon>
        <taxon>Pseudomonadales</taxon>
        <taxon>Pseudomonadaceae</taxon>
        <taxon>Aquipseudomonas</taxon>
    </lineage>
</organism>
<dbReference type="InterPro" id="IPR013108">
    <property type="entry name" value="Amidohydro_3"/>
</dbReference>
<comment type="caution">
    <text evidence="3">The sequence shown here is derived from an EMBL/GenBank/DDBJ whole genome shotgun (WGS) entry which is preliminary data.</text>
</comment>
<dbReference type="InterPro" id="IPR011059">
    <property type="entry name" value="Metal-dep_hydrolase_composite"/>
</dbReference>
<feature type="chain" id="PRO_5004636989" description="Amidohydrolase 3 domain-containing protein" evidence="1">
    <location>
        <begin position="20"/>
        <end position="583"/>
    </location>
</feature>
<evidence type="ECO:0000256" key="1">
    <source>
        <dbReference type="SAM" id="SignalP"/>
    </source>
</evidence>
<dbReference type="Gene3D" id="2.30.40.10">
    <property type="entry name" value="Urease, subunit C, domain 1"/>
    <property type="match status" value="1"/>
</dbReference>
<dbReference type="Gene3D" id="3.20.20.140">
    <property type="entry name" value="Metal-dependent hydrolases"/>
    <property type="match status" value="1"/>
</dbReference>
<dbReference type="CDD" id="cd01300">
    <property type="entry name" value="YtcJ_like"/>
    <property type="match status" value="1"/>
</dbReference>
<dbReference type="Gene3D" id="3.10.310.70">
    <property type="match status" value="1"/>
</dbReference>
<dbReference type="eggNOG" id="COG1574">
    <property type="taxonomic scope" value="Bacteria"/>
</dbReference>
<dbReference type="InterPro" id="IPR032466">
    <property type="entry name" value="Metal_Hydrolase"/>
</dbReference>